<feature type="compositionally biased region" description="Basic and acidic residues" evidence="3">
    <location>
        <begin position="705"/>
        <end position="720"/>
    </location>
</feature>
<evidence type="ECO:0000256" key="3">
    <source>
        <dbReference type="SAM" id="MobiDB-lite"/>
    </source>
</evidence>
<dbReference type="Pfam" id="PF04825">
    <property type="entry name" value="Rad21_Rec8_N"/>
    <property type="match status" value="1"/>
</dbReference>
<dbReference type="AlphaFoldDB" id="A0A250X9L6"/>
<dbReference type="PANTHER" id="PTHR12585:SF69">
    <property type="entry name" value="FI11703P"/>
    <property type="match status" value="1"/>
</dbReference>
<feature type="domain" description="Rad21/Rec8-like protein C-terminal eukaryotic" evidence="4">
    <location>
        <begin position="944"/>
        <end position="977"/>
    </location>
</feature>
<name>A0A250X9L6_9CHLO</name>
<dbReference type="EMBL" id="BEGY01000044">
    <property type="protein sequence ID" value="GAX79579.1"/>
    <property type="molecule type" value="Genomic_DNA"/>
</dbReference>
<feature type="compositionally biased region" description="Basic and acidic residues" evidence="3">
    <location>
        <begin position="908"/>
        <end position="918"/>
    </location>
</feature>
<dbReference type="GO" id="GO:0005634">
    <property type="term" value="C:nucleus"/>
    <property type="evidence" value="ECO:0007669"/>
    <property type="project" value="UniProtKB-SubCell"/>
</dbReference>
<comment type="caution">
    <text evidence="6">The sequence shown here is derived from an EMBL/GenBank/DDBJ whole genome shotgun (WGS) entry which is preliminary data.</text>
</comment>
<dbReference type="InterPro" id="IPR006909">
    <property type="entry name" value="Rad21/Rec8_C_eu"/>
</dbReference>
<keyword evidence="2" id="KW-0539">Nucleus</keyword>
<dbReference type="InterPro" id="IPR023093">
    <property type="entry name" value="ScpA-like_C"/>
</dbReference>
<evidence type="ECO:0000259" key="5">
    <source>
        <dbReference type="Pfam" id="PF04825"/>
    </source>
</evidence>
<protein>
    <recommendedName>
        <fullName evidence="8">Rad21/Rec8-like protein N-terminal domain-containing protein</fullName>
    </recommendedName>
</protein>
<dbReference type="PANTHER" id="PTHR12585">
    <property type="entry name" value="SCC1 / RAD21 FAMILY MEMBER"/>
    <property type="match status" value="1"/>
</dbReference>
<dbReference type="GO" id="GO:1990414">
    <property type="term" value="P:replication-born double-strand break repair via sister chromatid exchange"/>
    <property type="evidence" value="ECO:0007669"/>
    <property type="project" value="TreeGrafter"/>
</dbReference>
<comment type="subcellular location">
    <subcellularLocation>
        <location evidence="1">Nucleus</location>
    </subcellularLocation>
</comment>
<dbReference type="STRING" id="1157962.A0A250X9L6"/>
<feature type="compositionally biased region" description="Polar residues" evidence="3">
    <location>
        <begin position="694"/>
        <end position="704"/>
    </location>
</feature>
<dbReference type="GO" id="GO:0008278">
    <property type="term" value="C:cohesin complex"/>
    <property type="evidence" value="ECO:0007669"/>
    <property type="project" value="InterPro"/>
</dbReference>
<feature type="compositionally biased region" description="Basic and acidic residues" evidence="3">
    <location>
        <begin position="846"/>
        <end position="855"/>
    </location>
</feature>
<dbReference type="InterPro" id="IPR006910">
    <property type="entry name" value="Rad21_Rec8_N"/>
</dbReference>
<gene>
    <name evidence="6" type="ORF">CEUSTIGMA_g7020.t1</name>
</gene>
<evidence type="ECO:0000256" key="2">
    <source>
        <dbReference type="ARBA" id="ARBA00023242"/>
    </source>
</evidence>
<evidence type="ECO:0000313" key="7">
    <source>
        <dbReference type="Proteomes" id="UP000232323"/>
    </source>
</evidence>
<dbReference type="InterPro" id="IPR039781">
    <property type="entry name" value="Rad21/Rec8-like"/>
</dbReference>
<evidence type="ECO:0000313" key="6">
    <source>
        <dbReference type="EMBL" id="GAX79579.1"/>
    </source>
</evidence>
<dbReference type="Gene3D" id="1.10.10.580">
    <property type="entry name" value="Structural maintenance of chromosome 1. Chain E"/>
    <property type="match status" value="1"/>
</dbReference>
<keyword evidence="7" id="KW-1185">Reference proteome</keyword>
<feature type="compositionally biased region" description="Acidic residues" evidence="3">
    <location>
        <begin position="798"/>
        <end position="809"/>
    </location>
</feature>
<feature type="region of interest" description="Disordered" evidence="3">
    <location>
        <begin position="905"/>
        <end position="933"/>
    </location>
</feature>
<evidence type="ECO:0008006" key="8">
    <source>
        <dbReference type="Google" id="ProtNLM"/>
    </source>
</evidence>
<reference evidence="6 7" key="1">
    <citation type="submission" date="2017-08" db="EMBL/GenBank/DDBJ databases">
        <title>Acidophilic green algal genome provides insights into adaptation to an acidic environment.</title>
        <authorList>
            <person name="Hirooka S."/>
            <person name="Hirose Y."/>
            <person name="Kanesaki Y."/>
            <person name="Higuchi S."/>
            <person name="Fujiwara T."/>
            <person name="Onuma R."/>
            <person name="Era A."/>
            <person name="Ohbayashi R."/>
            <person name="Uzuka A."/>
            <person name="Nozaki H."/>
            <person name="Yoshikawa H."/>
            <person name="Miyagishima S.Y."/>
        </authorList>
    </citation>
    <scope>NUCLEOTIDE SEQUENCE [LARGE SCALE GENOMIC DNA]</scope>
    <source>
        <strain evidence="6 7">NIES-2499</strain>
    </source>
</reference>
<feature type="domain" description="Rad21/Rec8-like protein N-terminal" evidence="5">
    <location>
        <begin position="1"/>
        <end position="102"/>
    </location>
</feature>
<feature type="region of interest" description="Disordered" evidence="3">
    <location>
        <begin position="654"/>
        <end position="724"/>
    </location>
</feature>
<feature type="region of interest" description="Disordered" evidence="3">
    <location>
        <begin position="113"/>
        <end position="147"/>
    </location>
</feature>
<dbReference type="Pfam" id="PF04824">
    <property type="entry name" value="Rad21_Rec8"/>
    <property type="match status" value="1"/>
</dbReference>
<sequence length="988" mass="106717">MFYSIQILSKGGPLQVIWMAAHMDRQLKRHQIVDTSITATVDTIIQPHQATAQGATDEPPIALRLSGQLMLGVVKVYAQKMAYLQQDCDEALLKIGTVVDDSAPAEKTATFTKPETGKGLTVDPSQKDVQCPSRQGGERAGEPTPGREMYEDNILAEYCPVSEEDVFGTYNKANTKDATASGQLLTPGNFPLSQSGSATASKGDPLTPPFTYFGGLGTEPPPLLQSHLAGRPRDLFSSLNTPAALMTPPLGDDDVFEVVPDYFDFDLDDMEVAALTAVHPLSQQLSSGKEQAPATEIAAAPVASSESQQLEAVVGGAWQEQQEEAYLELLSVIPSYEEDELDFNVHDEGFGRGMEGDDEGCRSGSQTLVSPEATMLARCGEACSDEDRYAEREGLPSDTSFGGLPEISAMLAESHNKTENPSAAAAIIPSVLHSEALNNSEQQQLLHQQQRTEITDHVMQAEAVGWSMGSTSVQPPHEGTRVQPPHELVLESLPSISFNIDGDPGLTPHPAKATLSSEQNSVAIARAGTASKLGHGRVKAVVDESVTMINNAVYRTYMSDRSDLLKPKLLINSPLRAVPDKASVVVEAAAAGHLLSPTCFTAGTWQLLSSIPLHAHEDLRSLYRFAVTGSAAGSTLGKTFKIKKSMDEEVEVNLTGDALSDPPSAQNASGRIKRRNNGKAATIHCEDKAPGSKDLSTPSSSTPANEDRNFQPEVHRRQDQDSASDLTHQIPENVDMASLNIDADGINHTEEQQDEEQQDEEQDEASLVSARRGGQGVLESRELDVVPGIRTSLGEDKEGSEEEEEEEEGEDHKGDALSGYTHRTRLLLHKLNGLFSAFKDDEDVQERDAEVPGREHGRKRKREAGLGSSMSEEGGEAGRDELGNAAGLKNNKPRISMMQSLLCTQPGEIHDPQGKGDAQKVGSKQKMNLRSSKGTDTDAVLQLRRKAAHTFYDLLVLQNRGVIKLVQEHDYADVLVENTKLTCLPPIS</sequence>
<proteinExistence type="predicted"/>
<organism evidence="6 7">
    <name type="scientific">Chlamydomonas eustigma</name>
    <dbReference type="NCBI Taxonomy" id="1157962"/>
    <lineage>
        <taxon>Eukaryota</taxon>
        <taxon>Viridiplantae</taxon>
        <taxon>Chlorophyta</taxon>
        <taxon>core chlorophytes</taxon>
        <taxon>Chlorophyceae</taxon>
        <taxon>CS clade</taxon>
        <taxon>Chlamydomonadales</taxon>
        <taxon>Chlamydomonadaceae</taxon>
        <taxon>Chlamydomonas</taxon>
    </lineage>
</organism>
<dbReference type="GO" id="GO:0003682">
    <property type="term" value="F:chromatin binding"/>
    <property type="evidence" value="ECO:0007669"/>
    <property type="project" value="TreeGrafter"/>
</dbReference>
<feature type="compositionally biased region" description="Acidic residues" evidence="3">
    <location>
        <begin position="752"/>
        <end position="764"/>
    </location>
</feature>
<feature type="region of interest" description="Disordered" evidence="3">
    <location>
        <begin position="749"/>
        <end position="817"/>
    </location>
</feature>
<dbReference type="GO" id="GO:0007062">
    <property type="term" value="P:sister chromatid cohesion"/>
    <property type="evidence" value="ECO:0007669"/>
    <property type="project" value="InterPro"/>
</dbReference>
<evidence type="ECO:0000259" key="4">
    <source>
        <dbReference type="Pfam" id="PF04824"/>
    </source>
</evidence>
<evidence type="ECO:0000256" key="1">
    <source>
        <dbReference type="ARBA" id="ARBA00004123"/>
    </source>
</evidence>
<dbReference type="OrthoDB" id="10071381at2759"/>
<accession>A0A250X9L6</accession>
<feature type="region of interest" description="Disordered" evidence="3">
    <location>
        <begin position="843"/>
        <end position="890"/>
    </location>
</feature>
<dbReference type="Proteomes" id="UP000232323">
    <property type="component" value="Unassembled WGS sequence"/>
</dbReference>